<evidence type="ECO:0000256" key="7">
    <source>
        <dbReference type="ARBA" id="ARBA00022764"/>
    </source>
</evidence>
<dbReference type="GO" id="GO:0030288">
    <property type="term" value="C:outer membrane-bounded periplasmic space"/>
    <property type="evidence" value="ECO:0007669"/>
    <property type="project" value="TreeGrafter"/>
</dbReference>
<evidence type="ECO:0000256" key="1">
    <source>
        <dbReference type="ARBA" id="ARBA00003489"/>
    </source>
</evidence>
<dbReference type="PIRSF" id="PIRSF002741">
    <property type="entry name" value="MppA"/>
    <property type="match status" value="1"/>
</dbReference>
<dbReference type="SUPFAM" id="SSF53850">
    <property type="entry name" value="Periplasmic binding protein-like II"/>
    <property type="match status" value="1"/>
</dbReference>
<keyword evidence="5" id="KW-0813">Transport</keyword>
<name>A0A917FB63_9HYPH</name>
<evidence type="ECO:0000256" key="3">
    <source>
        <dbReference type="ARBA" id="ARBA00005695"/>
    </source>
</evidence>
<evidence type="ECO:0000256" key="6">
    <source>
        <dbReference type="ARBA" id="ARBA00022729"/>
    </source>
</evidence>
<evidence type="ECO:0000313" key="10">
    <source>
        <dbReference type="EMBL" id="GGF59120.1"/>
    </source>
</evidence>
<dbReference type="GO" id="GO:0043190">
    <property type="term" value="C:ATP-binding cassette (ABC) transporter complex"/>
    <property type="evidence" value="ECO:0007669"/>
    <property type="project" value="InterPro"/>
</dbReference>
<dbReference type="InterPro" id="IPR039424">
    <property type="entry name" value="SBP_5"/>
</dbReference>
<comment type="subcellular location">
    <subcellularLocation>
        <location evidence="2">Periplasm</location>
    </subcellularLocation>
</comment>
<dbReference type="GO" id="GO:1904680">
    <property type="term" value="F:peptide transmembrane transporter activity"/>
    <property type="evidence" value="ECO:0007669"/>
    <property type="project" value="TreeGrafter"/>
</dbReference>
<dbReference type="PANTHER" id="PTHR30290:SF32">
    <property type="entry name" value="GLUTATHIONE-BINDING PROTEIN GSIB"/>
    <property type="match status" value="1"/>
</dbReference>
<keyword evidence="11" id="KW-1185">Reference proteome</keyword>
<feature type="domain" description="Solute-binding protein family 5" evidence="9">
    <location>
        <begin position="67"/>
        <end position="420"/>
    </location>
</feature>
<keyword evidence="7" id="KW-0574">Periplasm</keyword>
<evidence type="ECO:0000256" key="2">
    <source>
        <dbReference type="ARBA" id="ARBA00004418"/>
    </source>
</evidence>
<organism evidence="10 11">
    <name type="scientific">Azorhizobium oxalatiphilum</name>
    <dbReference type="NCBI Taxonomy" id="980631"/>
    <lineage>
        <taxon>Bacteria</taxon>
        <taxon>Pseudomonadati</taxon>
        <taxon>Pseudomonadota</taxon>
        <taxon>Alphaproteobacteria</taxon>
        <taxon>Hyphomicrobiales</taxon>
        <taxon>Xanthobacteraceae</taxon>
        <taxon>Azorhizobium</taxon>
    </lineage>
</organism>
<comment type="similarity">
    <text evidence="3">Belongs to the bacterial solute-binding protein 5 family.</text>
</comment>
<accession>A0A917FB63</accession>
<dbReference type="Proteomes" id="UP000606044">
    <property type="component" value="Unassembled WGS sequence"/>
</dbReference>
<comment type="function">
    <text evidence="1">Part of the ABC transporter complex GsiABCD involved in glutathione import. Binds glutathione.</text>
</comment>
<feature type="signal peptide" evidence="8">
    <location>
        <begin position="1"/>
        <end position="24"/>
    </location>
</feature>
<sequence>MRLKALLAAGALSALALAPGLAAAKTLVVGVPDNLTGLDPTNVNDTLSQTAMRTVYQGLFGFDQDMKIVPVLAESFEANDTATEFTIRLRKGVKFHDGTDFNANAVKISLERLANPDNKLSRRSLISMLDRVDVIDDSTVKIVLKTPFGALINTLAHPAIVIMSPAALEKYGKDIARNPVGTGAFKFKRWAADTFEVEKNEHYWKAGWPKVDGVTLRSVPENGSRFAMLQAGEVQYVTLFPPELVPVAEKLPNLLVVKRPSIVGWYAAMNTMKKPFTDPRVRQALNYAVDKAAYCKVVESGFCTPLQSPMPDLLGFFEPQKPYTFDVAKAKALLAEAGYPNGFETEIFALNNTNQIRAMQFLQQQLAQVGVKLTVTPLESGVAAQRIWGVQKPEDATVQMQLTGWSSSTGDADWGLRPLLWGKGFPPALFNVAYYKNDKVDADFEGALETADPAKRGAFYADAQKRIWEDAPWIFLGASQLLTAQSKNLSGVYMLPDRGFVLEGAEFK</sequence>
<gene>
    <name evidence="10" type="ORF">GCM10007301_18540</name>
</gene>
<evidence type="ECO:0000313" key="11">
    <source>
        <dbReference type="Proteomes" id="UP000606044"/>
    </source>
</evidence>
<keyword evidence="6 8" id="KW-0732">Signal</keyword>
<dbReference type="Gene3D" id="3.10.105.10">
    <property type="entry name" value="Dipeptide-binding Protein, Domain 3"/>
    <property type="match status" value="1"/>
</dbReference>
<evidence type="ECO:0000256" key="8">
    <source>
        <dbReference type="SAM" id="SignalP"/>
    </source>
</evidence>
<dbReference type="AlphaFoldDB" id="A0A917FB63"/>
<protein>
    <recommendedName>
        <fullName evidence="4">Glutathione-binding protein GsiB</fullName>
    </recommendedName>
</protein>
<evidence type="ECO:0000259" key="9">
    <source>
        <dbReference type="Pfam" id="PF00496"/>
    </source>
</evidence>
<dbReference type="RefSeq" id="WP_188577733.1">
    <property type="nucleotide sequence ID" value="NZ_BMCT01000002.1"/>
</dbReference>
<evidence type="ECO:0000256" key="4">
    <source>
        <dbReference type="ARBA" id="ARBA00017393"/>
    </source>
</evidence>
<dbReference type="InterPro" id="IPR030678">
    <property type="entry name" value="Peptide/Ni-bd"/>
</dbReference>
<dbReference type="EMBL" id="BMCT01000002">
    <property type="protein sequence ID" value="GGF59120.1"/>
    <property type="molecule type" value="Genomic_DNA"/>
</dbReference>
<dbReference type="InterPro" id="IPR000914">
    <property type="entry name" value="SBP_5_dom"/>
</dbReference>
<dbReference type="Gene3D" id="3.90.76.10">
    <property type="entry name" value="Dipeptide-binding Protein, Domain 1"/>
    <property type="match status" value="1"/>
</dbReference>
<reference evidence="10" key="2">
    <citation type="submission" date="2020-09" db="EMBL/GenBank/DDBJ databases">
        <authorList>
            <person name="Sun Q."/>
            <person name="Sedlacek I."/>
        </authorList>
    </citation>
    <scope>NUCLEOTIDE SEQUENCE</scope>
    <source>
        <strain evidence="10">CCM 7897</strain>
    </source>
</reference>
<dbReference type="GO" id="GO:0042938">
    <property type="term" value="P:dipeptide transport"/>
    <property type="evidence" value="ECO:0007669"/>
    <property type="project" value="TreeGrafter"/>
</dbReference>
<feature type="chain" id="PRO_5037893004" description="Glutathione-binding protein GsiB" evidence="8">
    <location>
        <begin position="25"/>
        <end position="508"/>
    </location>
</feature>
<reference evidence="10" key="1">
    <citation type="journal article" date="2014" name="Int. J. Syst. Evol. Microbiol.">
        <title>Complete genome sequence of Corynebacterium casei LMG S-19264T (=DSM 44701T), isolated from a smear-ripened cheese.</title>
        <authorList>
            <consortium name="US DOE Joint Genome Institute (JGI-PGF)"/>
            <person name="Walter F."/>
            <person name="Albersmeier A."/>
            <person name="Kalinowski J."/>
            <person name="Ruckert C."/>
        </authorList>
    </citation>
    <scope>NUCLEOTIDE SEQUENCE</scope>
    <source>
        <strain evidence="10">CCM 7897</strain>
    </source>
</reference>
<dbReference type="Gene3D" id="3.40.190.10">
    <property type="entry name" value="Periplasmic binding protein-like II"/>
    <property type="match status" value="1"/>
</dbReference>
<comment type="caution">
    <text evidence="10">The sequence shown here is derived from an EMBL/GenBank/DDBJ whole genome shotgun (WGS) entry which is preliminary data.</text>
</comment>
<dbReference type="PANTHER" id="PTHR30290">
    <property type="entry name" value="PERIPLASMIC BINDING COMPONENT OF ABC TRANSPORTER"/>
    <property type="match status" value="1"/>
</dbReference>
<proteinExistence type="inferred from homology"/>
<dbReference type="CDD" id="cd08499">
    <property type="entry name" value="PBP2_Ylib_like"/>
    <property type="match status" value="1"/>
</dbReference>
<dbReference type="Pfam" id="PF00496">
    <property type="entry name" value="SBP_bac_5"/>
    <property type="match status" value="1"/>
</dbReference>
<evidence type="ECO:0000256" key="5">
    <source>
        <dbReference type="ARBA" id="ARBA00022448"/>
    </source>
</evidence>